<evidence type="ECO:0000256" key="8">
    <source>
        <dbReference type="ARBA" id="ARBA00022833"/>
    </source>
</evidence>
<keyword evidence="2 13" id="KW-0444">Lipid biosynthesis</keyword>
<keyword evidence="4 13" id="KW-0479">Metal-binding</keyword>
<dbReference type="NCBIfam" id="TIGR00515">
    <property type="entry name" value="accD"/>
    <property type="match status" value="1"/>
</dbReference>
<dbReference type="EMBL" id="MFYX01000068">
    <property type="protein sequence ID" value="OGK04566.1"/>
    <property type="molecule type" value="Genomic_DNA"/>
</dbReference>
<dbReference type="UniPathway" id="UPA00655">
    <property type="reaction ID" value="UER00711"/>
</dbReference>
<evidence type="ECO:0000256" key="9">
    <source>
        <dbReference type="ARBA" id="ARBA00022840"/>
    </source>
</evidence>
<dbReference type="GO" id="GO:0006633">
    <property type="term" value="P:fatty acid biosynthetic process"/>
    <property type="evidence" value="ECO:0007669"/>
    <property type="project" value="UniProtKB-KW"/>
</dbReference>
<evidence type="ECO:0000256" key="11">
    <source>
        <dbReference type="ARBA" id="ARBA00023160"/>
    </source>
</evidence>
<comment type="similarity">
    <text evidence="13">Belongs to the AccD/PCCB family.</text>
</comment>
<dbReference type="InterPro" id="IPR041010">
    <property type="entry name" value="Znf-ACC"/>
</dbReference>
<dbReference type="InterPro" id="IPR011762">
    <property type="entry name" value="COA_CT_N"/>
</dbReference>
<dbReference type="PROSITE" id="PS50980">
    <property type="entry name" value="COA_CT_NTER"/>
    <property type="match status" value="1"/>
</dbReference>
<evidence type="ECO:0000256" key="12">
    <source>
        <dbReference type="ARBA" id="ARBA00025280"/>
    </source>
</evidence>
<evidence type="ECO:0000256" key="5">
    <source>
        <dbReference type="ARBA" id="ARBA00022741"/>
    </source>
</evidence>
<keyword evidence="8 13" id="KW-0862">Zinc</keyword>
<dbReference type="InterPro" id="IPR029045">
    <property type="entry name" value="ClpP/crotonase-like_dom_sf"/>
</dbReference>
<evidence type="ECO:0000256" key="7">
    <source>
        <dbReference type="ARBA" id="ARBA00022832"/>
    </source>
</evidence>
<keyword evidence="5 13" id="KW-0547">Nucleotide-binding</keyword>
<feature type="binding site" evidence="13">
    <location>
        <position position="46"/>
    </location>
    <ligand>
        <name>Zn(2+)</name>
        <dbReference type="ChEBI" id="CHEBI:29105"/>
    </ligand>
</feature>
<dbReference type="GO" id="GO:0016743">
    <property type="term" value="F:carboxyl- or carbamoyltransferase activity"/>
    <property type="evidence" value="ECO:0007669"/>
    <property type="project" value="UniProtKB-UniRule"/>
</dbReference>
<dbReference type="GO" id="GO:0008270">
    <property type="term" value="F:zinc ion binding"/>
    <property type="evidence" value="ECO:0007669"/>
    <property type="project" value="UniProtKB-UniRule"/>
</dbReference>
<comment type="function">
    <text evidence="12 13">Component of the acetyl coenzyme A carboxylase (ACC) complex. Biotin carboxylase (BC) catalyzes the carboxylation of biotin on its carrier protein (BCCP) and then the CO(2) group is transferred by the transcarboxylase to acetyl-CoA to form malonyl-CoA.</text>
</comment>
<dbReference type="AlphaFoldDB" id="A0A1F7FDN0"/>
<protein>
    <recommendedName>
        <fullName evidence="13">Acetyl-coenzyme A carboxylase carboxyl transferase subunit beta</fullName>
        <shortName evidence="13">ACCase subunit beta</shortName>
        <shortName evidence="13">Acetyl-CoA carboxylase carboxyltransferase subunit beta</shortName>
        <ecNumber evidence="13">2.1.3.15</ecNumber>
    </recommendedName>
</protein>
<evidence type="ECO:0000256" key="13">
    <source>
        <dbReference type="HAMAP-Rule" id="MF_01395"/>
    </source>
</evidence>
<dbReference type="SUPFAM" id="SSF52096">
    <property type="entry name" value="ClpP/crotonase"/>
    <property type="match status" value="1"/>
</dbReference>
<name>A0A1F7FDN0_UNCRA</name>
<dbReference type="PRINTS" id="PR01070">
    <property type="entry name" value="ACCCTRFRASEB"/>
</dbReference>
<dbReference type="GO" id="GO:0005524">
    <property type="term" value="F:ATP binding"/>
    <property type="evidence" value="ECO:0007669"/>
    <property type="project" value="UniProtKB-KW"/>
</dbReference>
<dbReference type="PANTHER" id="PTHR42995:SF5">
    <property type="entry name" value="ACETYL-COENZYME A CARBOXYLASE CARBOXYL TRANSFERASE SUBUNIT BETA, CHLOROPLASTIC"/>
    <property type="match status" value="1"/>
</dbReference>
<dbReference type="GO" id="GO:2001295">
    <property type="term" value="P:malonyl-CoA biosynthetic process"/>
    <property type="evidence" value="ECO:0007669"/>
    <property type="project" value="UniProtKB-UniRule"/>
</dbReference>
<feature type="binding site" evidence="13">
    <location>
        <position position="27"/>
    </location>
    <ligand>
        <name>Zn(2+)</name>
        <dbReference type="ChEBI" id="CHEBI:29105"/>
    </ligand>
</feature>
<keyword evidence="10 13" id="KW-0443">Lipid metabolism</keyword>
<dbReference type="InterPro" id="IPR034733">
    <property type="entry name" value="AcCoA_carboxyl_beta"/>
</dbReference>
<comment type="caution">
    <text evidence="15">The sequence shown here is derived from an EMBL/GenBank/DDBJ whole genome shotgun (WGS) entry which is preliminary data.</text>
</comment>
<reference evidence="15 16" key="1">
    <citation type="journal article" date="2016" name="Nat. Commun.">
        <title>Thousands of microbial genomes shed light on interconnected biogeochemical processes in an aquifer system.</title>
        <authorList>
            <person name="Anantharaman K."/>
            <person name="Brown C.T."/>
            <person name="Hug L.A."/>
            <person name="Sharon I."/>
            <person name="Castelle C.J."/>
            <person name="Probst A.J."/>
            <person name="Thomas B.C."/>
            <person name="Singh A."/>
            <person name="Wilkins M.J."/>
            <person name="Karaoz U."/>
            <person name="Brodie E.L."/>
            <person name="Williams K.H."/>
            <person name="Hubbard S.S."/>
            <person name="Banfield J.F."/>
        </authorList>
    </citation>
    <scope>NUCLEOTIDE SEQUENCE [LARGE SCALE GENOMIC DNA]</scope>
</reference>
<dbReference type="Pfam" id="PF17848">
    <property type="entry name" value="Zn_ribbon_ACC"/>
    <property type="match status" value="1"/>
</dbReference>
<evidence type="ECO:0000313" key="15">
    <source>
        <dbReference type="EMBL" id="OGK04566.1"/>
    </source>
</evidence>
<evidence type="ECO:0000313" key="16">
    <source>
        <dbReference type="Proteomes" id="UP000179243"/>
    </source>
</evidence>
<keyword evidence="6 13" id="KW-0863">Zinc-finger</keyword>
<dbReference type="EC" id="2.1.3.15" evidence="13"/>
<evidence type="ECO:0000259" key="14">
    <source>
        <dbReference type="PROSITE" id="PS50980"/>
    </source>
</evidence>
<feature type="zinc finger region" description="C4-type" evidence="13">
    <location>
        <begin position="27"/>
        <end position="49"/>
    </location>
</feature>
<dbReference type="PANTHER" id="PTHR42995">
    <property type="entry name" value="ACETYL-COENZYME A CARBOXYLASE CARBOXYL TRANSFERASE SUBUNIT BETA, CHLOROPLASTIC"/>
    <property type="match status" value="1"/>
</dbReference>
<dbReference type="Proteomes" id="UP000179243">
    <property type="component" value="Unassembled WGS sequence"/>
</dbReference>
<keyword evidence="9 13" id="KW-0067">ATP-binding</keyword>
<keyword evidence="11 13" id="KW-0275">Fatty acid biosynthesis</keyword>
<comment type="pathway">
    <text evidence="13">Lipid metabolism; malonyl-CoA biosynthesis; malonyl-CoA from acetyl-CoA: step 1/1.</text>
</comment>
<proteinExistence type="inferred from homology"/>
<evidence type="ECO:0000256" key="1">
    <source>
        <dbReference type="ARBA" id="ARBA00004496"/>
    </source>
</evidence>
<feature type="binding site" evidence="13">
    <location>
        <position position="30"/>
    </location>
    <ligand>
        <name>Zn(2+)</name>
        <dbReference type="ChEBI" id="CHEBI:29105"/>
    </ligand>
</feature>
<keyword evidence="3 13" id="KW-0808">Transferase</keyword>
<comment type="subunit">
    <text evidence="13">Acetyl-CoA carboxylase is a heterohexamer composed of biotin carboxyl carrier protein (AccB), biotin carboxylase (AccC) and two subunits each of ACCase subunit alpha (AccA) and ACCase subunit beta (AccD).</text>
</comment>
<sequence length="310" mass="34679">MEWFKKSKSGIVFQPKKEINDDLWLKCDSCKEIIYRKEVEKILWICPNCSWHFQINSEIYRAILIDQDSFKEIDRDMGSNDILKFKDKKGYADRIIEHQKKSGLMDAVVTGLGTMEKRPVAIGVMDFRYMGGSMGSVVGEKVTRLVRRATAEQLPLIIISSSGGARMQEGALSLMQMAKTSAALALHAEKKLPYISVLTHPTTGGTTASFAMLGDVHIAEPGALIGFAGPRVIRETIRQELPKGFQRAEFVLEHGFIDVICDRRNLKNLLVTLLNHFMGSKIPGQIEKSDDLFIDAQGNLKKKYQASKAG</sequence>
<feature type="domain" description="CoA carboxyltransferase N-terminal" evidence="14">
    <location>
        <begin position="23"/>
        <end position="292"/>
    </location>
</feature>
<evidence type="ECO:0000256" key="2">
    <source>
        <dbReference type="ARBA" id="ARBA00022516"/>
    </source>
</evidence>
<keyword evidence="7 13" id="KW-0276">Fatty acid metabolism</keyword>
<comment type="cofactor">
    <cofactor evidence="13">
        <name>Zn(2+)</name>
        <dbReference type="ChEBI" id="CHEBI:29105"/>
    </cofactor>
    <text evidence="13">Binds 1 zinc ion per subunit.</text>
</comment>
<evidence type="ECO:0000256" key="10">
    <source>
        <dbReference type="ARBA" id="ARBA00023098"/>
    </source>
</evidence>
<dbReference type="GO" id="GO:0003989">
    <property type="term" value="F:acetyl-CoA carboxylase activity"/>
    <property type="evidence" value="ECO:0007669"/>
    <property type="project" value="InterPro"/>
</dbReference>
<evidence type="ECO:0000256" key="6">
    <source>
        <dbReference type="ARBA" id="ARBA00022771"/>
    </source>
</evidence>
<comment type="subcellular location">
    <subcellularLocation>
        <location evidence="1 13">Cytoplasm</location>
    </subcellularLocation>
</comment>
<dbReference type="GO" id="GO:0009317">
    <property type="term" value="C:acetyl-CoA carboxylase complex"/>
    <property type="evidence" value="ECO:0007669"/>
    <property type="project" value="InterPro"/>
</dbReference>
<gene>
    <name evidence="13" type="primary">accD</name>
    <name evidence="15" type="ORF">A2519_19780</name>
</gene>
<feature type="binding site" evidence="13">
    <location>
        <position position="49"/>
    </location>
    <ligand>
        <name>Zn(2+)</name>
        <dbReference type="ChEBI" id="CHEBI:29105"/>
    </ligand>
</feature>
<dbReference type="Pfam" id="PF01039">
    <property type="entry name" value="Carboxyl_trans"/>
    <property type="match status" value="1"/>
</dbReference>
<evidence type="ECO:0000256" key="4">
    <source>
        <dbReference type="ARBA" id="ARBA00022723"/>
    </source>
</evidence>
<dbReference type="InterPro" id="IPR000438">
    <property type="entry name" value="Acetyl_CoA_COase_Trfase_b_su"/>
</dbReference>
<dbReference type="Gene3D" id="3.90.226.10">
    <property type="entry name" value="2-enoyl-CoA Hydratase, Chain A, domain 1"/>
    <property type="match status" value="1"/>
</dbReference>
<keyword evidence="13" id="KW-0963">Cytoplasm</keyword>
<accession>A0A1F7FDN0</accession>
<dbReference type="HAMAP" id="MF_01395">
    <property type="entry name" value="AcetylCoA_CT_beta"/>
    <property type="match status" value="1"/>
</dbReference>
<comment type="catalytic activity">
    <reaction evidence="13">
        <text>N(6)-carboxybiotinyl-L-lysyl-[protein] + acetyl-CoA = N(6)-biotinyl-L-lysyl-[protein] + malonyl-CoA</text>
        <dbReference type="Rhea" id="RHEA:54728"/>
        <dbReference type="Rhea" id="RHEA-COMP:10505"/>
        <dbReference type="Rhea" id="RHEA-COMP:10506"/>
        <dbReference type="ChEBI" id="CHEBI:57288"/>
        <dbReference type="ChEBI" id="CHEBI:57384"/>
        <dbReference type="ChEBI" id="CHEBI:83144"/>
        <dbReference type="ChEBI" id="CHEBI:83145"/>
        <dbReference type="EC" id="2.1.3.15"/>
    </reaction>
</comment>
<evidence type="ECO:0000256" key="3">
    <source>
        <dbReference type="ARBA" id="ARBA00022679"/>
    </source>
</evidence>
<organism evidence="15 16">
    <name type="scientific">Candidatus Raymondbacteria bacterium RIFOXYD12_FULL_49_13</name>
    <dbReference type="NCBI Taxonomy" id="1817890"/>
    <lineage>
        <taxon>Bacteria</taxon>
        <taxon>Raymondiibacteriota</taxon>
    </lineage>
</organism>